<comment type="caution">
    <text evidence="2">The sequence shown here is derived from an EMBL/GenBank/DDBJ whole genome shotgun (WGS) entry which is preliminary data.</text>
</comment>
<organism evidence="2 3">
    <name type="scientific">Araneus ventricosus</name>
    <name type="common">Orbweaver spider</name>
    <name type="synonym">Epeira ventricosa</name>
    <dbReference type="NCBI Taxonomy" id="182803"/>
    <lineage>
        <taxon>Eukaryota</taxon>
        <taxon>Metazoa</taxon>
        <taxon>Ecdysozoa</taxon>
        <taxon>Arthropoda</taxon>
        <taxon>Chelicerata</taxon>
        <taxon>Arachnida</taxon>
        <taxon>Araneae</taxon>
        <taxon>Araneomorphae</taxon>
        <taxon>Entelegynae</taxon>
        <taxon>Araneoidea</taxon>
        <taxon>Araneidae</taxon>
        <taxon>Araneus</taxon>
    </lineage>
</organism>
<reference evidence="2 3" key="1">
    <citation type="journal article" date="2019" name="Sci. Rep.">
        <title>Orb-weaving spider Araneus ventricosus genome elucidates the spidroin gene catalogue.</title>
        <authorList>
            <person name="Kono N."/>
            <person name="Nakamura H."/>
            <person name="Ohtoshi R."/>
            <person name="Moran D.A.P."/>
            <person name="Shinohara A."/>
            <person name="Yoshida Y."/>
            <person name="Fujiwara M."/>
            <person name="Mori M."/>
            <person name="Tomita M."/>
            <person name="Arakawa K."/>
        </authorList>
    </citation>
    <scope>NUCLEOTIDE SEQUENCE [LARGE SCALE GENOMIC DNA]</scope>
</reference>
<evidence type="ECO:0000256" key="1">
    <source>
        <dbReference type="SAM" id="MobiDB-lite"/>
    </source>
</evidence>
<dbReference type="OrthoDB" id="6435177at2759"/>
<gene>
    <name evidence="2" type="ORF">AVEN_155944_1</name>
</gene>
<keyword evidence="3" id="KW-1185">Reference proteome</keyword>
<accession>A0A4Y2DAA1</accession>
<dbReference type="EMBL" id="BGPR01089041">
    <property type="protein sequence ID" value="GBM13723.1"/>
    <property type="molecule type" value="Genomic_DNA"/>
</dbReference>
<feature type="compositionally biased region" description="Polar residues" evidence="1">
    <location>
        <begin position="81"/>
        <end position="90"/>
    </location>
</feature>
<dbReference type="AlphaFoldDB" id="A0A4Y2DAA1"/>
<evidence type="ECO:0000313" key="3">
    <source>
        <dbReference type="Proteomes" id="UP000499080"/>
    </source>
</evidence>
<feature type="region of interest" description="Disordered" evidence="1">
    <location>
        <begin position="80"/>
        <end position="114"/>
    </location>
</feature>
<evidence type="ECO:0000313" key="2">
    <source>
        <dbReference type="EMBL" id="GBM13723.1"/>
    </source>
</evidence>
<dbReference type="Proteomes" id="UP000499080">
    <property type="component" value="Unassembled WGS sequence"/>
</dbReference>
<feature type="compositionally biased region" description="Polar residues" evidence="1">
    <location>
        <begin position="101"/>
        <end position="114"/>
    </location>
</feature>
<evidence type="ECO:0008006" key="4">
    <source>
        <dbReference type="Google" id="ProtNLM"/>
    </source>
</evidence>
<proteinExistence type="predicted"/>
<name>A0A4Y2DAA1_ARAVE</name>
<protein>
    <recommendedName>
        <fullName evidence="4">Nucleic-acid-binding protein from transposon X-element</fullName>
    </recommendedName>
</protein>
<sequence>MTPSSLKCNQSYTTNECEIKQRIEKPICINCNQVGHVAAYRGCAEFPKLTTAEKNRNDNFDSNKYLVNSNISYAQKAKATRANTQNSVQQMAPPAHKPPNNVKNQSAASPSTCIESNVSNPLTPAISGSTGLSELMTALKELRKLMKNTHN</sequence>